<feature type="region of interest" description="Disordered" evidence="1">
    <location>
        <begin position="353"/>
        <end position="372"/>
    </location>
</feature>
<organism evidence="2 3">
    <name type="scientific">Lyophyllum shimeji</name>
    <name type="common">Hon-shimeji</name>
    <name type="synonym">Tricholoma shimeji</name>
    <dbReference type="NCBI Taxonomy" id="47721"/>
    <lineage>
        <taxon>Eukaryota</taxon>
        <taxon>Fungi</taxon>
        <taxon>Dikarya</taxon>
        <taxon>Basidiomycota</taxon>
        <taxon>Agaricomycotina</taxon>
        <taxon>Agaricomycetes</taxon>
        <taxon>Agaricomycetidae</taxon>
        <taxon>Agaricales</taxon>
        <taxon>Tricholomatineae</taxon>
        <taxon>Lyophyllaceae</taxon>
        <taxon>Lyophyllum</taxon>
    </lineage>
</organism>
<dbReference type="EMBL" id="BRPK01000018">
    <property type="protein sequence ID" value="GLB44801.1"/>
    <property type="molecule type" value="Genomic_DNA"/>
</dbReference>
<feature type="region of interest" description="Disordered" evidence="1">
    <location>
        <begin position="473"/>
        <end position="514"/>
    </location>
</feature>
<dbReference type="Proteomes" id="UP001063166">
    <property type="component" value="Unassembled WGS sequence"/>
</dbReference>
<accession>A0A9P3UW59</accession>
<protein>
    <submittedName>
        <fullName evidence="2">Uncharacterized protein</fullName>
    </submittedName>
</protein>
<gene>
    <name evidence="2" type="ORF">LshimejAT787_1801380</name>
</gene>
<feature type="compositionally biased region" description="Pro residues" evidence="1">
    <location>
        <begin position="95"/>
        <end position="114"/>
    </location>
</feature>
<evidence type="ECO:0000313" key="3">
    <source>
        <dbReference type="Proteomes" id="UP001063166"/>
    </source>
</evidence>
<evidence type="ECO:0000256" key="1">
    <source>
        <dbReference type="SAM" id="MobiDB-lite"/>
    </source>
</evidence>
<feature type="region of interest" description="Disordered" evidence="1">
    <location>
        <begin position="543"/>
        <end position="563"/>
    </location>
</feature>
<keyword evidence="3" id="KW-1185">Reference proteome</keyword>
<feature type="compositionally biased region" description="Low complexity" evidence="1">
    <location>
        <begin position="115"/>
        <end position="126"/>
    </location>
</feature>
<sequence length="579" mass="62970">MVERPRSALSGSPRLPQPRRRPSVVEVIDVDEFEEASPSRPTSRPESRQHRPAFVDNMQQETIILTDSDEGDFTPPAASRSGSTRSGQRRQRLTSPPPPAAAGPSRVPPVPPVPRRYSALTSLPSSPDRRPPPFPSPPVVLPMNEPFPFERNGRTSPPAAGPSAVHVHPNRHRRIPYVEPRAEPQPHHVPSLGLGGALMTLNRARDHDASRRERHRHLVRSNTTTESGPPGFLARAGNTMRRLFTRVNYHGDDEDDEDDFAPMQLMLAENLGLDVGNFDRFENPARGWALHEMLFRNRERMSQRHQEVEYKREYTHPGQPESGFTFDFASPEPSAGAATKPTPIVIDLEADSDDVPIAGPSTEPSPPSPTTVPETILVCARCMDPLVLGGGLVGEEGRKKKVWALRCGHMIDGKCLDIIGNPESNVPTVEATESVAKALESKGAAGKGKGKARADDDAEVPFVLEDTIRSRLRSRGHPPVMPPVTPESPARAATAISTSVPSPPSTLGKRKRSIKPRVEATYEWKCPVPSCGRTHASVKVDGSWVPEPINSSTKGKGKGRAGTVLEGTTASRGAIAVFV</sequence>
<name>A0A9P3UW59_LYOSH</name>
<feature type="region of interest" description="Disordered" evidence="1">
    <location>
        <begin position="208"/>
        <end position="235"/>
    </location>
</feature>
<dbReference type="OrthoDB" id="2507647at2759"/>
<proteinExistence type="predicted"/>
<comment type="caution">
    <text evidence="2">The sequence shown here is derived from an EMBL/GenBank/DDBJ whole genome shotgun (WGS) entry which is preliminary data.</text>
</comment>
<feature type="region of interest" description="Disordered" evidence="1">
    <location>
        <begin position="1"/>
        <end position="139"/>
    </location>
</feature>
<evidence type="ECO:0000313" key="2">
    <source>
        <dbReference type="EMBL" id="GLB44801.1"/>
    </source>
</evidence>
<reference evidence="2" key="1">
    <citation type="submission" date="2022-07" db="EMBL/GenBank/DDBJ databases">
        <title>The genome of Lyophyllum shimeji provides insight into the initial evolution of ectomycorrhizal fungal genome.</title>
        <authorList>
            <person name="Kobayashi Y."/>
            <person name="Shibata T."/>
            <person name="Hirakawa H."/>
            <person name="Shigenobu S."/>
            <person name="Nishiyama T."/>
            <person name="Yamada A."/>
            <person name="Hasebe M."/>
            <person name="Kawaguchi M."/>
        </authorList>
    </citation>
    <scope>NUCLEOTIDE SEQUENCE</scope>
    <source>
        <strain evidence="2">AT787</strain>
    </source>
</reference>
<dbReference type="AlphaFoldDB" id="A0A9P3UW59"/>